<dbReference type="SUPFAM" id="SSF54909">
    <property type="entry name" value="Dimeric alpha+beta barrel"/>
    <property type="match status" value="1"/>
</dbReference>
<keyword evidence="1" id="KW-0503">Monooxygenase</keyword>
<reference evidence="1 2" key="1">
    <citation type="submission" date="2020-12" db="EMBL/GenBank/DDBJ databases">
        <title>FDA dAtabase for Regulatory Grade micrObial Sequences (FDA-ARGOS): Supporting development and validation of Infectious Disease Dx tests.</title>
        <authorList>
            <person name="Nelson B."/>
            <person name="Plummer A."/>
            <person name="Tallon L."/>
            <person name="Sadzewicz L."/>
            <person name="Zhao X."/>
            <person name="Boylan J."/>
            <person name="Ott S."/>
            <person name="Bowen H."/>
            <person name="Vavikolanu K."/>
            <person name="Mehta A."/>
            <person name="Aluvathingal J."/>
            <person name="Nadendla S."/>
            <person name="Myers T."/>
            <person name="Yan Y."/>
            <person name="Sichtig H."/>
        </authorList>
    </citation>
    <scope>NUCLEOTIDE SEQUENCE [LARGE SCALE GENOMIC DNA]</scope>
    <source>
        <strain evidence="1 2">FDAARGOS_899</strain>
    </source>
</reference>
<dbReference type="EMBL" id="CP065687">
    <property type="protein sequence ID" value="QPS47795.1"/>
    <property type="molecule type" value="Genomic_DNA"/>
</dbReference>
<accession>A0A7U4PB32</accession>
<dbReference type="Pfam" id="PF03992">
    <property type="entry name" value="ABM"/>
    <property type="match status" value="1"/>
</dbReference>
<dbReference type="GO" id="GO:0004497">
    <property type="term" value="F:monooxygenase activity"/>
    <property type="evidence" value="ECO:0007669"/>
    <property type="project" value="UniProtKB-KW"/>
</dbReference>
<evidence type="ECO:0000313" key="1">
    <source>
        <dbReference type="EMBL" id="QPS47795.1"/>
    </source>
</evidence>
<evidence type="ECO:0000313" key="2">
    <source>
        <dbReference type="Proteomes" id="UP000594943"/>
    </source>
</evidence>
<sequence>MKTRIGNAILLLAALAGVPACAQTATSAADSNAPVASIASIYVTPGKRAQFEALYEQRYAGALGRADGLLESYLLAPLADDNAAPFKHFTIWRDRASYDKFFAKVTSGEHPAGAKSSYGGEGDLYTRRPIYELYAVPVHRNAASTATAAGAAN</sequence>
<dbReference type="Proteomes" id="UP000594943">
    <property type="component" value="Chromosome 2"/>
</dbReference>
<gene>
    <name evidence="1" type="ORF">I6G56_25800</name>
</gene>
<dbReference type="RefSeq" id="WP_006029584.1">
    <property type="nucleotide sequence ID" value="NZ_CP013382.1"/>
</dbReference>
<dbReference type="Gene3D" id="3.30.70.100">
    <property type="match status" value="1"/>
</dbReference>
<name>A0A7U4PB32_9BURK</name>
<dbReference type="AlphaFoldDB" id="A0A7U4PB32"/>
<dbReference type="InterPro" id="IPR011008">
    <property type="entry name" value="Dimeric_a/b-barrel"/>
</dbReference>
<organism evidence="1 2">
    <name type="scientific">Burkholderia humptydooensis</name>
    <dbReference type="NCBI Taxonomy" id="430531"/>
    <lineage>
        <taxon>Bacteria</taxon>
        <taxon>Pseudomonadati</taxon>
        <taxon>Pseudomonadota</taxon>
        <taxon>Betaproteobacteria</taxon>
        <taxon>Burkholderiales</taxon>
        <taxon>Burkholderiaceae</taxon>
        <taxon>Burkholderia</taxon>
        <taxon>pseudomallei group</taxon>
    </lineage>
</organism>
<proteinExistence type="predicted"/>
<dbReference type="KEGG" id="bhg:I6G56_25800"/>
<accession>A0A7T2X360</accession>
<protein>
    <submittedName>
        <fullName evidence="1">Antibiotic biosynthesis monooxygenase</fullName>
    </submittedName>
</protein>
<keyword evidence="1" id="KW-0560">Oxidoreductase</keyword>
<dbReference type="InterPro" id="IPR007138">
    <property type="entry name" value="ABM_dom"/>
</dbReference>